<evidence type="ECO:0000256" key="1">
    <source>
        <dbReference type="ARBA" id="ARBA00001936"/>
    </source>
</evidence>
<reference evidence="12" key="1">
    <citation type="submission" date="2021-12" db="EMBL/GenBank/DDBJ databases">
        <authorList>
            <person name="King R."/>
        </authorList>
    </citation>
    <scope>NUCLEOTIDE SEQUENCE</scope>
</reference>
<evidence type="ECO:0000259" key="10">
    <source>
        <dbReference type="SMART" id="SM00919"/>
    </source>
</evidence>
<dbReference type="InterPro" id="IPR001891">
    <property type="entry name" value="Malic_OxRdtase"/>
</dbReference>
<feature type="domain" description="Malic enzyme N-terminal" evidence="11">
    <location>
        <begin position="153"/>
        <end position="334"/>
    </location>
</feature>
<dbReference type="AlphaFoldDB" id="A0A9N9R0D8"/>
<feature type="binding site" evidence="6">
    <location>
        <position position="484"/>
    </location>
    <ligand>
        <name>(S)-malate</name>
        <dbReference type="ChEBI" id="CHEBI:15589"/>
    </ligand>
</feature>
<dbReference type="FunFam" id="3.40.50.10380:FF:000008">
    <property type="entry name" value="Malic enzyme"/>
    <property type="match status" value="1"/>
</dbReference>
<dbReference type="Gene3D" id="3.40.50.10380">
    <property type="entry name" value="Malic enzyme, N-terminal domain"/>
    <property type="match status" value="1"/>
</dbReference>
<accession>A0A9N9R0D8</accession>
<proteinExistence type="inferred from homology"/>
<dbReference type="SMART" id="SM00919">
    <property type="entry name" value="Malic_M"/>
    <property type="match status" value="1"/>
</dbReference>
<evidence type="ECO:0000256" key="9">
    <source>
        <dbReference type="SAM" id="MobiDB-lite"/>
    </source>
</evidence>
<dbReference type="FunFam" id="3.40.50.720:FF:000060">
    <property type="entry name" value="Malic enzyme"/>
    <property type="match status" value="1"/>
</dbReference>
<feature type="binding site" evidence="6">
    <location>
        <position position="229"/>
    </location>
    <ligand>
        <name>(S)-malate</name>
        <dbReference type="ChEBI" id="CHEBI:15589"/>
    </ligand>
</feature>
<dbReference type="InterPro" id="IPR046346">
    <property type="entry name" value="Aminoacid_DH-like_N_sf"/>
</dbReference>
<keyword evidence="13" id="KW-1185">Reference proteome</keyword>
<dbReference type="GO" id="GO:0051287">
    <property type="term" value="F:NAD binding"/>
    <property type="evidence" value="ECO:0007669"/>
    <property type="project" value="InterPro"/>
</dbReference>
<evidence type="ECO:0000313" key="12">
    <source>
        <dbReference type="EMBL" id="CAG9787336.1"/>
    </source>
</evidence>
<dbReference type="InterPro" id="IPR012301">
    <property type="entry name" value="Malic_N_dom"/>
</dbReference>
<evidence type="ECO:0000256" key="7">
    <source>
        <dbReference type="PIRSR" id="PIRSR000106-3"/>
    </source>
</evidence>
<feature type="binding site" evidence="7">
    <location>
        <position position="343"/>
    </location>
    <ligand>
        <name>a divalent metal cation</name>
        <dbReference type="ChEBI" id="CHEBI:60240"/>
    </ligand>
</feature>
<dbReference type="NCBIfam" id="NF010052">
    <property type="entry name" value="PRK13529.1"/>
    <property type="match status" value="1"/>
</dbReference>
<comment type="cofactor">
    <cofactor evidence="1">
        <name>Mn(2+)</name>
        <dbReference type="ChEBI" id="CHEBI:29035"/>
    </cofactor>
</comment>
<feature type="domain" description="Malic enzyme NAD-binding" evidence="10">
    <location>
        <begin position="344"/>
        <end position="598"/>
    </location>
</feature>
<feature type="active site" description="Proton acceptor" evidence="5">
    <location>
        <position position="247"/>
    </location>
</feature>
<dbReference type="GO" id="GO:0005739">
    <property type="term" value="C:mitochondrion"/>
    <property type="evidence" value="ECO:0007669"/>
    <property type="project" value="TreeGrafter"/>
</dbReference>
<feature type="region of interest" description="Disordered" evidence="9">
    <location>
        <begin position="1"/>
        <end position="43"/>
    </location>
</feature>
<evidence type="ECO:0000256" key="2">
    <source>
        <dbReference type="ARBA" id="ARBA00008785"/>
    </source>
</evidence>
<dbReference type="PROSITE" id="PS00331">
    <property type="entry name" value="MALIC_ENZYMES"/>
    <property type="match status" value="1"/>
</dbReference>
<sequence length="645" mass="71025">MEFITRKVKSLSQNDNHQMNGSSENYKGKRSETAMSPAPPAHRDKTNAFTAGRQSQIVGGGKCTFDVMERDRIGLWGSGDGQSVSRISGLDRLKHPGLNKGLAFSIEERQVLGIHGLLPARVKCQEEQVQLCKLSIDRYEDPLNKYIYLMSLLDRNEHLFYRFVGENVADMLPIVYTPTVGLACQKYGLVYRRPRGLFITIHDKGHIYEVLKNWPETDVRAIVVTDGERILGLGDLGACGMGIPVGKLALYTALAGIKPHQCLPITLDVGTNNQVMLDDPLYIGLRSKRVRGAAYDEFLDEFMQAVVRRFGQNCLIQFEDFANANAFRLLEKYRGKYCTFNDDIQGTASVAVAGLLTSLRITGKKLSDNTIVFQGAGEASLGIAELCVMAMKAEGTSEADARGRIYMVDSKGLIVKNRPEGGLNEHKEKFAHEHPPVRTLEEVVDLVKPSVLIGAAAIGGAFTPSILRKMASFNDRPVIFALSNPTSKAECTAEEAYSNTDDRAVFASGSPFPDYRAKDGRVLRPGQGNNAYIFPGLALGIMCAGIIDITDDFMLLAAEALSEIVTQQSLDQGSLYPPLEQIQECSVKIAKKIVERAYDLGKASVYPQPIDTEKFIRAQMYDVRYSAAVPPVYSWPNDGPTVDMI</sequence>
<comment type="similarity">
    <text evidence="2 8">Belongs to the malic enzymes family.</text>
</comment>
<dbReference type="EMBL" id="OU893348">
    <property type="protein sequence ID" value="CAG9787336.1"/>
    <property type="molecule type" value="Genomic_DNA"/>
</dbReference>
<dbReference type="PIRSF" id="PIRSF000106">
    <property type="entry name" value="ME"/>
    <property type="match status" value="1"/>
</dbReference>
<feature type="compositionally biased region" description="Polar residues" evidence="9">
    <location>
        <begin position="10"/>
        <end position="25"/>
    </location>
</feature>
<keyword evidence="4 8" id="KW-0560">Oxidoreductase</keyword>
<dbReference type="Gene3D" id="3.40.50.720">
    <property type="entry name" value="NAD(P)-binding Rossmann-like Domain"/>
    <property type="match status" value="1"/>
</dbReference>
<feature type="active site" description="Proton donor" evidence="5">
    <location>
        <position position="176"/>
    </location>
</feature>
<feature type="binding site" evidence="7">
    <location>
        <position position="320"/>
    </location>
    <ligand>
        <name>a divalent metal cation</name>
        <dbReference type="ChEBI" id="CHEBI:60240"/>
    </ligand>
</feature>
<dbReference type="OrthoDB" id="5365701at2759"/>
<evidence type="ECO:0000256" key="3">
    <source>
        <dbReference type="ARBA" id="ARBA00022723"/>
    </source>
</evidence>
<dbReference type="PANTHER" id="PTHR23406:SF90">
    <property type="entry name" value="MALIC ENZYME-RELATED"/>
    <property type="match status" value="1"/>
</dbReference>
<dbReference type="InterPro" id="IPR036291">
    <property type="entry name" value="NAD(P)-bd_dom_sf"/>
</dbReference>
<dbReference type="GO" id="GO:0046872">
    <property type="term" value="F:metal ion binding"/>
    <property type="evidence" value="ECO:0007669"/>
    <property type="project" value="UniProtKB-KW"/>
</dbReference>
<name>A0A9N9R0D8_9NEOP</name>
<dbReference type="PRINTS" id="PR00072">
    <property type="entry name" value="MALOXRDTASE"/>
</dbReference>
<dbReference type="InterPro" id="IPR012302">
    <property type="entry name" value="Malic_NAD-bd"/>
</dbReference>
<dbReference type="SUPFAM" id="SSF53223">
    <property type="entry name" value="Aminoacid dehydrogenase-like, N-terminal domain"/>
    <property type="match status" value="1"/>
</dbReference>
<dbReference type="Pfam" id="PF00390">
    <property type="entry name" value="malic"/>
    <property type="match status" value="1"/>
</dbReference>
<reference evidence="12" key="2">
    <citation type="submission" date="2022-10" db="EMBL/GenBank/DDBJ databases">
        <authorList>
            <consortium name="ENA_rothamsted_submissions"/>
            <consortium name="culmorum"/>
            <person name="King R."/>
        </authorList>
    </citation>
    <scope>NUCLEOTIDE SEQUENCE</scope>
</reference>
<keyword evidence="3 7" id="KW-0479">Metal-binding</keyword>
<evidence type="ECO:0000259" key="11">
    <source>
        <dbReference type="SMART" id="SM01274"/>
    </source>
</evidence>
<evidence type="ECO:0000256" key="4">
    <source>
        <dbReference type="ARBA" id="ARBA00023002"/>
    </source>
</evidence>
<evidence type="ECO:0000256" key="5">
    <source>
        <dbReference type="PIRSR" id="PIRSR000106-1"/>
    </source>
</evidence>
<evidence type="ECO:0000313" key="13">
    <source>
        <dbReference type="Proteomes" id="UP001153714"/>
    </source>
</evidence>
<feature type="binding site" evidence="7">
    <location>
        <position position="319"/>
    </location>
    <ligand>
        <name>a divalent metal cation</name>
        <dbReference type="ChEBI" id="CHEBI:60240"/>
    </ligand>
</feature>
<protein>
    <recommendedName>
        <fullName evidence="8">Malic enzyme</fullName>
    </recommendedName>
</protein>
<comment type="cofactor">
    <cofactor evidence="7">
        <name>Mg(2+)</name>
        <dbReference type="ChEBI" id="CHEBI:18420"/>
    </cofactor>
    <cofactor evidence="7">
        <name>Mn(2+)</name>
        <dbReference type="ChEBI" id="CHEBI:29035"/>
    </cofactor>
    <text evidence="7">Divalent metal cations. Prefers magnesium or manganese.</text>
</comment>
<dbReference type="Proteomes" id="UP001153714">
    <property type="component" value="Chromosome 17"/>
</dbReference>
<dbReference type="Pfam" id="PF03949">
    <property type="entry name" value="Malic_M"/>
    <property type="match status" value="1"/>
</dbReference>
<dbReference type="GO" id="GO:0004473">
    <property type="term" value="F:malate dehydrogenase (decarboxylating) (NADP+) activity"/>
    <property type="evidence" value="ECO:0007669"/>
    <property type="project" value="TreeGrafter"/>
</dbReference>
<dbReference type="InterPro" id="IPR037062">
    <property type="entry name" value="Malic_N_dom_sf"/>
</dbReference>
<gene>
    <name evidence="12" type="ORF">DIATSA_LOCUS5222</name>
</gene>
<dbReference type="InterPro" id="IPR015884">
    <property type="entry name" value="Malic_enzyme_CS"/>
</dbReference>
<organism evidence="12 13">
    <name type="scientific">Diatraea saccharalis</name>
    <name type="common">sugarcane borer</name>
    <dbReference type="NCBI Taxonomy" id="40085"/>
    <lineage>
        <taxon>Eukaryota</taxon>
        <taxon>Metazoa</taxon>
        <taxon>Ecdysozoa</taxon>
        <taxon>Arthropoda</taxon>
        <taxon>Hexapoda</taxon>
        <taxon>Insecta</taxon>
        <taxon>Pterygota</taxon>
        <taxon>Neoptera</taxon>
        <taxon>Endopterygota</taxon>
        <taxon>Lepidoptera</taxon>
        <taxon>Glossata</taxon>
        <taxon>Ditrysia</taxon>
        <taxon>Pyraloidea</taxon>
        <taxon>Crambidae</taxon>
        <taxon>Crambinae</taxon>
        <taxon>Diatraea</taxon>
    </lineage>
</organism>
<dbReference type="PANTHER" id="PTHR23406">
    <property type="entry name" value="MALIC ENZYME-RELATED"/>
    <property type="match status" value="1"/>
</dbReference>
<dbReference type="SUPFAM" id="SSF51735">
    <property type="entry name" value="NAD(P)-binding Rossmann-fold domains"/>
    <property type="match status" value="1"/>
</dbReference>
<dbReference type="GO" id="GO:0006108">
    <property type="term" value="P:malate metabolic process"/>
    <property type="evidence" value="ECO:0007669"/>
    <property type="project" value="TreeGrafter"/>
</dbReference>
<feature type="binding site" evidence="6">
    <location>
        <position position="529"/>
    </location>
    <ligand>
        <name>(S)-malate</name>
        <dbReference type="ChEBI" id="CHEBI:15589"/>
    </ligand>
</feature>
<evidence type="ECO:0000256" key="8">
    <source>
        <dbReference type="RuleBase" id="RU003426"/>
    </source>
</evidence>
<dbReference type="SMART" id="SM01274">
    <property type="entry name" value="malic"/>
    <property type="match status" value="1"/>
</dbReference>
<dbReference type="CDD" id="cd05312">
    <property type="entry name" value="NAD_bind_1_malic_enz"/>
    <property type="match status" value="1"/>
</dbReference>
<evidence type="ECO:0000256" key="6">
    <source>
        <dbReference type="PIRSR" id="PIRSR000106-2"/>
    </source>
</evidence>